<feature type="domain" description="DUF7808" evidence="1">
    <location>
        <begin position="80"/>
        <end position="210"/>
    </location>
</feature>
<accession>A0AAD5WI57</accession>
<gene>
    <name evidence="2" type="ORF">KIN20_032610</name>
</gene>
<dbReference type="Pfam" id="PF25096">
    <property type="entry name" value="DUF7808"/>
    <property type="match status" value="1"/>
</dbReference>
<dbReference type="InterPro" id="IPR056710">
    <property type="entry name" value="DUF7808"/>
</dbReference>
<evidence type="ECO:0000313" key="2">
    <source>
        <dbReference type="EMBL" id="KAJ1370806.1"/>
    </source>
</evidence>
<comment type="caution">
    <text evidence="2">The sequence shown here is derived from an EMBL/GenBank/DDBJ whole genome shotgun (WGS) entry which is preliminary data.</text>
</comment>
<dbReference type="EMBL" id="JAHQIW010006862">
    <property type="protein sequence ID" value="KAJ1370806.1"/>
    <property type="molecule type" value="Genomic_DNA"/>
</dbReference>
<reference evidence="2" key="1">
    <citation type="submission" date="2021-06" db="EMBL/GenBank/DDBJ databases">
        <title>Parelaphostrongylus tenuis whole genome reference sequence.</title>
        <authorList>
            <person name="Garwood T.J."/>
            <person name="Larsen P.A."/>
            <person name="Fountain-Jones N.M."/>
            <person name="Garbe J.R."/>
            <person name="Macchietto M.G."/>
            <person name="Kania S.A."/>
            <person name="Gerhold R.W."/>
            <person name="Richards J.E."/>
            <person name="Wolf T.M."/>
        </authorList>
    </citation>
    <scope>NUCLEOTIDE SEQUENCE</scope>
    <source>
        <strain evidence="2">MNPRO001-30</strain>
        <tissue evidence="2">Meninges</tissue>
    </source>
</reference>
<protein>
    <recommendedName>
        <fullName evidence="1">DUF7808 domain-containing protein</fullName>
    </recommendedName>
</protein>
<dbReference type="AlphaFoldDB" id="A0AAD5WI57"/>
<proteinExistence type="predicted"/>
<name>A0AAD5WI57_PARTN</name>
<sequence>MFLAQAHLVLKLAKYQPNGLLRVVHIGEEIFALRYIRVDAVKVTLTHASDKITIKTCANIVENYRKRLRKYIEAKEGDSKKWREMSCTSKDDKERKLASPCRISLHETETDEKLRTAPFEPCFEEMVDGKPRTYCNVLCPGADTVYLIKRHPQNHRSCFAHFTYKIEKRGTDYFMWRNEKCRSSDVNFTIRCEFAFPRANFPTDDVVFANARKKNFGQRFNN</sequence>
<dbReference type="PANTHER" id="PTHR34493">
    <property type="entry name" value="PROTEIN CBG13422-RELATED"/>
    <property type="match status" value="1"/>
</dbReference>
<dbReference type="PANTHER" id="PTHR34493:SF7">
    <property type="entry name" value="SECRETED PROTEIN"/>
    <property type="match status" value="1"/>
</dbReference>
<organism evidence="2 3">
    <name type="scientific">Parelaphostrongylus tenuis</name>
    <name type="common">Meningeal worm</name>
    <dbReference type="NCBI Taxonomy" id="148309"/>
    <lineage>
        <taxon>Eukaryota</taxon>
        <taxon>Metazoa</taxon>
        <taxon>Ecdysozoa</taxon>
        <taxon>Nematoda</taxon>
        <taxon>Chromadorea</taxon>
        <taxon>Rhabditida</taxon>
        <taxon>Rhabditina</taxon>
        <taxon>Rhabditomorpha</taxon>
        <taxon>Strongyloidea</taxon>
        <taxon>Metastrongylidae</taxon>
        <taxon>Parelaphostrongylus</taxon>
    </lineage>
</organism>
<evidence type="ECO:0000259" key="1">
    <source>
        <dbReference type="Pfam" id="PF25096"/>
    </source>
</evidence>
<keyword evidence="3" id="KW-1185">Reference proteome</keyword>
<dbReference type="Proteomes" id="UP001196413">
    <property type="component" value="Unassembled WGS sequence"/>
</dbReference>
<evidence type="ECO:0000313" key="3">
    <source>
        <dbReference type="Proteomes" id="UP001196413"/>
    </source>
</evidence>